<dbReference type="EMBL" id="JBFXLT010000074">
    <property type="protein sequence ID" value="KAL2810270.1"/>
    <property type="molecule type" value="Genomic_DNA"/>
</dbReference>
<reference evidence="1 2" key="1">
    <citation type="submission" date="2024-07" db="EMBL/GenBank/DDBJ databases">
        <title>Section-level genome sequencing and comparative genomics of Aspergillus sections Usti and Cavernicolus.</title>
        <authorList>
            <consortium name="Lawrence Berkeley National Laboratory"/>
            <person name="Nybo J.L."/>
            <person name="Vesth T.C."/>
            <person name="Theobald S."/>
            <person name="Frisvad J.C."/>
            <person name="Larsen T.O."/>
            <person name="Kjaerboelling I."/>
            <person name="Rothschild-Mancinelli K."/>
            <person name="Lyhne E.K."/>
            <person name="Kogle M.E."/>
            <person name="Barry K."/>
            <person name="Clum A."/>
            <person name="Na H."/>
            <person name="Ledsgaard L."/>
            <person name="Lin J."/>
            <person name="Lipzen A."/>
            <person name="Kuo A."/>
            <person name="Riley R."/>
            <person name="Mondo S."/>
            <person name="Labutti K."/>
            <person name="Haridas S."/>
            <person name="Pangalinan J."/>
            <person name="Salamov A.A."/>
            <person name="Simmons B.A."/>
            <person name="Magnuson J.K."/>
            <person name="Chen J."/>
            <person name="Drula E."/>
            <person name="Henrissat B."/>
            <person name="Wiebenga A."/>
            <person name="Lubbers R.J."/>
            <person name="Gomes A.C."/>
            <person name="Makela M.R."/>
            <person name="Stajich J."/>
            <person name="Grigoriev I.V."/>
            <person name="Mortensen U.H."/>
            <person name="De Vries R.P."/>
            <person name="Baker S.E."/>
            <person name="Andersen M.R."/>
        </authorList>
    </citation>
    <scope>NUCLEOTIDE SEQUENCE [LARGE SCALE GENOMIC DNA]</scope>
    <source>
        <strain evidence="1 2">CBS 588.65</strain>
    </source>
</reference>
<comment type="caution">
    <text evidence="1">The sequence shown here is derived from an EMBL/GenBank/DDBJ whole genome shotgun (WGS) entry which is preliminary data.</text>
</comment>
<protein>
    <submittedName>
        <fullName evidence="1">Uncharacterized protein</fullName>
    </submittedName>
</protein>
<evidence type="ECO:0000313" key="2">
    <source>
        <dbReference type="Proteomes" id="UP001610334"/>
    </source>
</evidence>
<organism evidence="1 2">
    <name type="scientific">Aspergillus granulosus</name>
    <dbReference type="NCBI Taxonomy" id="176169"/>
    <lineage>
        <taxon>Eukaryota</taxon>
        <taxon>Fungi</taxon>
        <taxon>Dikarya</taxon>
        <taxon>Ascomycota</taxon>
        <taxon>Pezizomycotina</taxon>
        <taxon>Eurotiomycetes</taxon>
        <taxon>Eurotiomycetidae</taxon>
        <taxon>Eurotiales</taxon>
        <taxon>Aspergillaceae</taxon>
        <taxon>Aspergillus</taxon>
        <taxon>Aspergillus subgen. Nidulantes</taxon>
    </lineage>
</organism>
<accession>A0ABR4H4L7</accession>
<gene>
    <name evidence="1" type="ORF">BJX63DRAFT_322436</name>
</gene>
<dbReference type="Proteomes" id="UP001610334">
    <property type="component" value="Unassembled WGS sequence"/>
</dbReference>
<name>A0ABR4H4L7_9EURO</name>
<proteinExistence type="predicted"/>
<evidence type="ECO:0000313" key="1">
    <source>
        <dbReference type="EMBL" id="KAL2810270.1"/>
    </source>
</evidence>
<keyword evidence="2" id="KW-1185">Reference proteome</keyword>
<sequence length="81" mass="8789">MATLAMQILWLPPSPLEAYQKKVWPSPHHCTSSPVRLQNAAAQLRPCPWCLVLGASPLESSHEAAPRVAASVRSALCNSRC</sequence>